<dbReference type="PROSITE" id="PS50011">
    <property type="entry name" value="PROTEIN_KINASE_DOM"/>
    <property type="match status" value="1"/>
</dbReference>
<evidence type="ECO:0000256" key="5">
    <source>
        <dbReference type="ARBA" id="ARBA00022840"/>
    </source>
</evidence>
<dbReference type="CDD" id="cd14014">
    <property type="entry name" value="STKc_PknB_like"/>
    <property type="match status" value="1"/>
</dbReference>
<dbReference type="InterPro" id="IPR000719">
    <property type="entry name" value="Prot_kinase_dom"/>
</dbReference>
<keyword evidence="2 7" id="KW-0808">Transferase</keyword>
<evidence type="ECO:0000313" key="7">
    <source>
        <dbReference type="EMBL" id="MDT0683574.1"/>
    </source>
</evidence>
<evidence type="ECO:0000313" key="8">
    <source>
        <dbReference type="Proteomes" id="UP001265259"/>
    </source>
</evidence>
<comment type="caution">
    <text evidence="7">The sequence shown here is derived from an EMBL/GenBank/DDBJ whole genome shotgun (WGS) entry which is preliminary data.</text>
</comment>
<evidence type="ECO:0000256" key="2">
    <source>
        <dbReference type="ARBA" id="ARBA00022679"/>
    </source>
</evidence>
<sequence length="340" mass="38942">MLKPHNRAEVNFTAIREIGHEGRNSTTHVVHDVQLDANIVMKCVPKADISDANEYFSESRKLYATAHQNVVPIIYACEDPGHIYIAMPFFENGSLKGLMEDRFLTVREIVRFGCQLLAGIHNIHSKGLIHFDIKPDNVLLSNRKEAMLSDFGLAKQMYLGGAEQNYFYQPIIAPEIFEGPDRDIRFDIYQFGLLLYRMCNGEDVLREHFAQFQSSNEIAYAIRGGTYPNRSTFHEHIPDRLRKVVVRCLEVDPDDRFQSALEVANALATVSRCLDWRFEKGREGKVWKRIDGATEKTFSVATDGTTEFVSYKGGKSRRNREHCCDRMTDARVRRVLKSEG</sequence>
<reference evidence="7 8" key="1">
    <citation type="submission" date="2023-09" db="EMBL/GenBank/DDBJ databases">
        <authorList>
            <person name="Rey-Velasco X."/>
        </authorList>
    </citation>
    <scope>NUCLEOTIDE SEQUENCE [LARGE SCALE GENOMIC DNA]</scope>
    <source>
        <strain evidence="7 8">F158</strain>
    </source>
</reference>
<dbReference type="SMART" id="SM00220">
    <property type="entry name" value="S_TKc"/>
    <property type="match status" value="1"/>
</dbReference>
<keyword evidence="8" id="KW-1185">Reference proteome</keyword>
<dbReference type="RefSeq" id="WP_311692255.1">
    <property type="nucleotide sequence ID" value="NZ_JAVRHL010000003.1"/>
</dbReference>
<dbReference type="PANTHER" id="PTHR24345">
    <property type="entry name" value="SERINE/THREONINE-PROTEIN KINASE PLK"/>
    <property type="match status" value="1"/>
</dbReference>
<evidence type="ECO:0000256" key="1">
    <source>
        <dbReference type="ARBA" id="ARBA00022527"/>
    </source>
</evidence>
<dbReference type="InterPro" id="IPR011009">
    <property type="entry name" value="Kinase-like_dom_sf"/>
</dbReference>
<dbReference type="EMBL" id="JAVRHL010000003">
    <property type="protein sequence ID" value="MDT0683574.1"/>
    <property type="molecule type" value="Genomic_DNA"/>
</dbReference>
<keyword evidence="1" id="KW-0723">Serine/threonine-protein kinase</keyword>
<dbReference type="InterPro" id="IPR008271">
    <property type="entry name" value="Ser/Thr_kinase_AS"/>
</dbReference>
<evidence type="ECO:0000256" key="3">
    <source>
        <dbReference type="ARBA" id="ARBA00022741"/>
    </source>
</evidence>
<dbReference type="Gene3D" id="1.10.510.10">
    <property type="entry name" value="Transferase(Phosphotransferase) domain 1"/>
    <property type="match status" value="1"/>
</dbReference>
<accession>A0ABU3DIM5</accession>
<dbReference type="PANTHER" id="PTHR24345:SF0">
    <property type="entry name" value="CELL CYCLE SERINE_THREONINE-PROTEIN KINASE CDC5_MSD2"/>
    <property type="match status" value="1"/>
</dbReference>
<name>A0ABU3DIM5_9RHOB</name>
<keyword evidence="5" id="KW-0067">ATP-binding</keyword>
<protein>
    <submittedName>
        <fullName evidence="7">Serine/threonine-protein kinase</fullName>
        <ecNumber evidence="7">2.7.11.1</ecNumber>
    </submittedName>
</protein>
<dbReference type="GO" id="GO:0004674">
    <property type="term" value="F:protein serine/threonine kinase activity"/>
    <property type="evidence" value="ECO:0007669"/>
    <property type="project" value="UniProtKB-EC"/>
</dbReference>
<keyword evidence="3" id="KW-0547">Nucleotide-binding</keyword>
<evidence type="ECO:0000259" key="6">
    <source>
        <dbReference type="PROSITE" id="PS50011"/>
    </source>
</evidence>
<organism evidence="7 8">
    <name type="scientific">Tropicimonas omnivorans</name>
    <dbReference type="NCBI Taxonomy" id="3075590"/>
    <lineage>
        <taxon>Bacteria</taxon>
        <taxon>Pseudomonadati</taxon>
        <taxon>Pseudomonadota</taxon>
        <taxon>Alphaproteobacteria</taxon>
        <taxon>Rhodobacterales</taxon>
        <taxon>Roseobacteraceae</taxon>
        <taxon>Tropicimonas</taxon>
    </lineage>
</organism>
<feature type="domain" description="Protein kinase" evidence="6">
    <location>
        <begin position="12"/>
        <end position="268"/>
    </location>
</feature>
<proteinExistence type="predicted"/>
<evidence type="ECO:0000256" key="4">
    <source>
        <dbReference type="ARBA" id="ARBA00022777"/>
    </source>
</evidence>
<dbReference type="Proteomes" id="UP001265259">
    <property type="component" value="Unassembled WGS sequence"/>
</dbReference>
<dbReference type="PROSITE" id="PS00108">
    <property type="entry name" value="PROTEIN_KINASE_ST"/>
    <property type="match status" value="1"/>
</dbReference>
<keyword evidence="4 7" id="KW-0418">Kinase</keyword>
<gene>
    <name evidence="7" type="ORF">RM543_12830</name>
</gene>
<dbReference type="Pfam" id="PF00069">
    <property type="entry name" value="Pkinase"/>
    <property type="match status" value="1"/>
</dbReference>
<dbReference type="SUPFAM" id="SSF56112">
    <property type="entry name" value="Protein kinase-like (PK-like)"/>
    <property type="match status" value="1"/>
</dbReference>
<dbReference type="EC" id="2.7.11.1" evidence="7"/>